<sequence>MSAPVLSDSVLFAAVPSPLRKATAVFDSVTELLAEHRELTERLADPAVHADAALARRLGRRYAELGAVVAAHTAWEQAEEDLADAAELAAEPGEDGEAFAAELPGLTARRDEAAERLRRVLIPRDPDDSRDVIMEVKAGEGGEEAALFAGDLVRMYLRYAESRGWSCQVLSATESDLGGYKDAQIAVRGTGSGPSEGVFAALKFEGGVHRVQRVPVTESAGRIHTSAAGVLVLPEAEEAEEVRIDPHELKVDVFRSSGPGGQSVNTTDSAVRLTHLPTGIVVSMQNEKSQLQNREAALRVLRSRLLDLQRQEREAADAAARHGQVRTLDRSERVRTYNFPENRIADHRSGYKAYNLDAVLDGDLGPVIASLQAQDEQRRLDALGGGAA</sequence>
<organism evidence="10 11">
    <name type="scientific">Micrococcus lylae</name>
    <dbReference type="NCBI Taxonomy" id="1273"/>
    <lineage>
        <taxon>Bacteria</taxon>
        <taxon>Bacillati</taxon>
        <taxon>Actinomycetota</taxon>
        <taxon>Actinomycetes</taxon>
        <taxon>Micrococcales</taxon>
        <taxon>Micrococcaceae</taxon>
        <taxon>Micrococcus</taxon>
    </lineage>
</organism>
<feature type="domain" description="Prokaryotic-type class I peptide chain release factors" evidence="9">
    <location>
        <begin position="255"/>
        <end position="271"/>
    </location>
</feature>
<keyword evidence="5 7" id="KW-0648">Protein biosynthesis</keyword>
<gene>
    <name evidence="7" type="primary">prfA</name>
    <name evidence="10" type="ORF">FM125_02145</name>
</gene>
<evidence type="ECO:0000256" key="4">
    <source>
        <dbReference type="ARBA" id="ARBA00022490"/>
    </source>
</evidence>
<evidence type="ECO:0000256" key="8">
    <source>
        <dbReference type="SAM" id="Coils"/>
    </source>
</evidence>
<reference evidence="10 11" key="1">
    <citation type="submission" date="2017-02" db="EMBL/GenBank/DDBJ databases">
        <authorList>
            <person name="Peterson S.W."/>
        </authorList>
    </citation>
    <scope>NUCLEOTIDE SEQUENCE [LARGE SCALE GENOMIC DNA]</scope>
    <source>
        <strain evidence="10 11">2B3F</strain>
    </source>
</reference>
<dbReference type="PANTHER" id="PTHR43804">
    <property type="entry name" value="LD18447P"/>
    <property type="match status" value="1"/>
</dbReference>
<feature type="modified residue" description="N5-methylglutamine" evidence="7">
    <location>
        <position position="262"/>
    </location>
</feature>
<dbReference type="InterPro" id="IPR005139">
    <property type="entry name" value="PCRF"/>
</dbReference>
<dbReference type="GO" id="GO:0005737">
    <property type="term" value="C:cytoplasm"/>
    <property type="evidence" value="ECO:0007669"/>
    <property type="project" value="UniProtKB-SubCell"/>
</dbReference>
<evidence type="ECO:0000256" key="3">
    <source>
        <dbReference type="ARBA" id="ARBA00022481"/>
    </source>
</evidence>
<dbReference type="Gene3D" id="3.30.160.20">
    <property type="match status" value="1"/>
</dbReference>
<dbReference type="Gene3D" id="3.30.70.1660">
    <property type="match status" value="1"/>
</dbReference>
<evidence type="ECO:0000256" key="6">
    <source>
        <dbReference type="ARBA" id="ARBA00050039"/>
    </source>
</evidence>
<evidence type="ECO:0000259" key="9">
    <source>
        <dbReference type="PROSITE" id="PS00745"/>
    </source>
</evidence>
<dbReference type="PANTHER" id="PTHR43804:SF7">
    <property type="entry name" value="LD18447P"/>
    <property type="match status" value="1"/>
</dbReference>
<evidence type="ECO:0000313" key="10">
    <source>
        <dbReference type="EMBL" id="SJN18725.1"/>
    </source>
</evidence>
<comment type="PTM">
    <text evidence="7">Methylated by PrmC. Methylation increases the termination efficiency of RF1.</text>
</comment>
<comment type="subcellular location">
    <subcellularLocation>
        <location evidence="7">Cytoplasm</location>
    </subcellularLocation>
</comment>
<proteinExistence type="inferred from homology"/>
<dbReference type="AlphaFoldDB" id="A0A1R4IFY4"/>
<dbReference type="SUPFAM" id="SSF75620">
    <property type="entry name" value="Release factor"/>
    <property type="match status" value="1"/>
</dbReference>
<protein>
    <recommendedName>
        <fullName evidence="6 7">Peptide chain release factor 1</fullName>
        <shortName evidence="7">RF-1</shortName>
    </recommendedName>
</protein>
<evidence type="ECO:0000256" key="5">
    <source>
        <dbReference type="ARBA" id="ARBA00022917"/>
    </source>
</evidence>
<dbReference type="NCBIfam" id="TIGR00019">
    <property type="entry name" value="prfA"/>
    <property type="match status" value="1"/>
</dbReference>
<dbReference type="FunFam" id="3.30.70.1660:FF:000002">
    <property type="entry name" value="Peptide chain release factor 1"/>
    <property type="match status" value="1"/>
</dbReference>
<comment type="similarity">
    <text evidence="2 7">Belongs to the prokaryotic/mitochondrial release factor family.</text>
</comment>
<dbReference type="PROSITE" id="PS00745">
    <property type="entry name" value="RF_PROK_I"/>
    <property type="match status" value="1"/>
</dbReference>
<dbReference type="NCBIfam" id="NF001859">
    <property type="entry name" value="PRK00591.1"/>
    <property type="match status" value="1"/>
</dbReference>
<dbReference type="InterPro" id="IPR050057">
    <property type="entry name" value="Prokaryotic/Mito_RF"/>
</dbReference>
<dbReference type="InterPro" id="IPR045853">
    <property type="entry name" value="Pep_chain_release_fac_I_sf"/>
</dbReference>
<evidence type="ECO:0000313" key="11">
    <source>
        <dbReference type="Proteomes" id="UP000196230"/>
    </source>
</evidence>
<name>A0A1R4IFY4_9MICC</name>
<dbReference type="InterPro" id="IPR000352">
    <property type="entry name" value="Pep_chain_release_fac_I"/>
</dbReference>
<dbReference type="EMBL" id="FUKP01000014">
    <property type="protein sequence ID" value="SJN18725.1"/>
    <property type="molecule type" value="Genomic_DNA"/>
</dbReference>
<dbReference type="Proteomes" id="UP000196230">
    <property type="component" value="Unassembled WGS sequence"/>
</dbReference>
<feature type="coiled-coil region" evidence="8">
    <location>
        <begin position="284"/>
        <end position="311"/>
    </location>
</feature>
<evidence type="ECO:0000256" key="2">
    <source>
        <dbReference type="ARBA" id="ARBA00010835"/>
    </source>
</evidence>
<dbReference type="Pfam" id="PF00472">
    <property type="entry name" value="RF-1"/>
    <property type="match status" value="1"/>
</dbReference>
<dbReference type="InterPro" id="IPR004373">
    <property type="entry name" value="RF-1"/>
</dbReference>
<keyword evidence="4 7" id="KW-0963">Cytoplasm</keyword>
<dbReference type="Gene3D" id="6.10.140.1950">
    <property type="match status" value="1"/>
</dbReference>
<dbReference type="HAMAP" id="MF_00093">
    <property type="entry name" value="Rel_fac_1"/>
    <property type="match status" value="1"/>
</dbReference>
<dbReference type="SMART" id="SM00937">
    <property type="entry name" value="PCRF"/>
    <property type="match status" value="1"/>
</dbReference>
<evidence type="ECO:0000256" key="1">
    <source>
        <dbReference type="ARBA" id="ARBA00002986"/>
    </source>
</evidence>
<keyword evidence="3 7" id="KW-0488">Methylation</keyword>
<accession>A0A1R4IFY4</accession>
<evidence type="ECO:0000256" key="7">
    <source>
        <dbReference type="HAMAP-Rule" id="MF_00093"/>
    </source>
</evidence>
<dbReference type="GO" id="GO:0016149">
    <property type="term" value="F:translation release factor activity, codon specific"/>
    <property type="evidence" value="ECO:0007669"/>
    <property type="project" value="UniProtKB-UniRule"/>
</dbReference>
<comment type="function">
    <text evidence="1 7">Peptide chain release factor 1 directs the termination of translation in response to the peptide chain termination codons UAG and UAA.</text>
</comment>
<dbReference type="Pfam" id="PF03462">
    <property type="entry name" value="PCRF"/>
    <property type="match status" value="1"/>
</dbReference>
<dbReference type="FunFam" id="3.30.160.20:FF:000004">
    <property type="entry name" value="Peptide chain release factor 1"/>
    <property type="match status" value="1"/>
</dbReference>
<keyword evidence="8" id="KW-0175">Coiled coil</keyword>